<dbReference type="SUPFAM" id="SSF55383">
    <property type="entry name" value="Copper amine oxidase, domain N"/>
    <property type="match status" value="1"/>
</dbReference>
<evidence type="ECO:0000259" key="3">
    <source>
        <dbReference type="Pfam" id="PF07833"/>
    </source>
</evidence>
<dbReference type="Proteomes" id="UP001519287">
    <property type="component" value="Unassembled WGS sequence"/>
</dbReference>
<gene>
    <name evidence="4" type="ORF">J2Z66_005048</name>
</gene>
<evidence type="ECO:0000313" key="4">
    <source>
        <dbReference type="EMBL" id="MBP1993426.1"/>
    </source>
</evidence>
<evidence type="ECO:0000256" key="1">
    <source>
        <dbReference type="SAM" id="MobiDB-lite"/>
    </source>
</evidence>
<feature type="region of interest" description="Disordered" evidence="1">
    <location>
        <begin position="186"/>
        <end position="252"/>
    </location>
</feature>
<sequence length="339" mass="36123">MKNKLKAIMVLSLALIMAITTSAAAAQKPITVNVYFAPMHYTFDGKEYAPAKDQRGFIYEGSTYVPLRFIAYSLDKSVKWDGKSYTVTISKPTASELISINEFKLNAQVRNQAAGSGDKVKLKPTDLKVYKEKVTYIFDGKGIQPSEKLPGFIIDGSLYVPIRFVSEALGKKIDWDPATYTIAASVRTQEKDPVDGSGKKPEDTSGSGKPSGGTDGKNEGNGNAGNPGAPGTPGGSGGSTKPSEESIKSAAQSKLQALQSSCTSELSSLADKFFKTGDTDLLAQGSAKLSACDSQFSTIVGEAESQLSANGYSTSIIQTYKNTYEQVKNAALADLQKRQ</sequence>
<keyword evidence="5" id="KW-1185">Reference proteome</keyword>
<comment type="caution">
    <text evidence="4">The sequence shown here is derived from an EMBL/GenBank/DDBJ whole genome shotgun (WGS) entry which is preliminary data.</text>
</comment>
<reference evidence="4 5" key="1">
    <citation type="submission" date="2021-03" db="EMBL/GenBank/DDBJ databases">
        <title>Genomic Encyclopedia of Type Strains, Phase IV (KMG-IV): sequencing the most valuable type-strain genomes for metagenomic binning, comparative biology and taxonomic classification.</title>
        <authorList>
            <person name="Goeker M."/>
        </authorList>
    </citation>
    <scope>NUCLEOTIDE SEQUENCE [LARGE SCALE GENOMIC DNA]</scope>
    <source>
        <strain evidence="4 5">DSM 26048</strain>
    </source>
</reference>
<proteinExistence type="predicted"/>
<feature type="domain" description="Copper amine oxidase-like N-terminal" evidence="3">
    <location>
        <begin position="43"/>
        <end position="182"/>
    </location>
</feature>
<dbReference type="EMBL" id="JAGGLB010000019">
    <property type="protein sequence ID" value="MBP1993426.1"/>
    <property type="molecule type" value="Genomic_DNA"/>
</dbReference>
<name>A0ABS4J0S3_9BACL</name>
<dbReference type="InterPro" id="IPR012854">
    <property type="entry name" value="Cu_amine_oxidase-like_N"/>
</dbReference>
<feature type="compositionally biased region" description="Basic and acidic residues" evidence="1">
    <location>
        <begin position="188"/>
        <end position="203"/>
    </location>
</feature>
<feature type="compositionally biased region" description="Low complexity" evidence="1">
    <location>
        <begin position="220"/>
        <end position="229"/>
    </location>
</feature>
<evidence type="ECO:0000313" key="5">
    <source>
        <dbReference type="Proteomes" id="UP001519287"/>
    </source>
</evidence>
<dbReference type="InterPro" id="IPR036582">
    <property type="entry name" value="Mao_N_sf"/>
</dbReference>
<accession>A0ABS4J0S3</accession>
<keyword evidence="2" id="KW-0732">Signal</keyword>
<dbReference type="Pfam" id="PF07833">
    <property type="entry name" value="Cu_amine_oxidN1"/>
    <property type="match status" value="1"/>
</dbReference>
<feature type="signal peptide" evidence="2">
    <location>
        <begin position="1"/>
        <end position="25"/>
    </location>
</feature>
<dbReference type="Gene3D" id="3.30.457.10">
    <property type="entry name" value="Copper amine oxidase-like, N-terminal domain"/>
    <property type="match status" value="1"/>
</dbReference>
<feature type="chain" id="PRO_5045088777" description="Copper amine oxidase-like N-terminal domain-containing protein" evidence="2">
    <location>
        <begin position="26"/>
        <end position="339"/>
    </location>
</feature>
<organism evidence="4 5">
    <name type="scientific">Paenibacillus eucommiae</name>
    <dbReference type="NCBI Taxonomy" id="1355755"/>
    <lineage>
        <taxon>Bacteria</taxon>
        <taxon>Bacillati</taxon>
        <taxon>Bacillota</taxon>
        <taxon>Bacilli</taxon>
        <taxon>Bacillales</taxon>
        <taxon>Paenibacillaceae</taxon>
        <taxon>Paenibacillus</taxon>
    </lineage>
</organism>
<dbReference type="RefSeq" id="WP_209975281.1">
    <property type="nucleotide sequence ID" value="NZ_JAGGLB010000019.1"/>
</dbReference>
<evidence type="ECO:0000256" key="2">
    <source>
        <dbReference type="SAM" id="SignalP"/>
    </source>
</evidence>
<protein>
    <recommendedName>
        <fullName evidence="3">Copper amine oxidase-like N-terminal domain-containing protein</fullName>
    </recommendedName>
</protein>